<dbReference type="EMBL" id="FNTH01000001">
    <property type="protein sequence ID" value="SEE34129.1"/>
    <property type="molecule type" value="Genomic_DNA"/>
</dbReference>
<feature type="region of interest" description="Disordered" evidence="1">
    <location>
        <begin position="213"/>
        <end position="236"/>
    </location>
</feature>
<dbReference type="RefSeq" id="WP_244549866.1">
    <property type="nucleotide sequence ID" value="NZ_FNTH01000001.1"/>
</dbReference>
<reference evidence="3 4" key="1">
    <citation type="submission" date="2016-10" db="EMBL/GenBank/DDBJ databases">
        <authorList>
            <person name="de Groot N.N."/>
        </authorList>
    </citation>
    <scope>NUCLEOTIDE SEQUENCE [LARGE SCALE GENOMIC DNA]</scope>
    <source>
        <strain evidence="3 4">MT12</strain>
    </source>
</reference>
<accession>A0A1H5I1Z0</accession>
<evidence type="ECO:0000256" key="2">
    <source>
        <dbReference type="SAM" id="SignalP"/>
    </source>
</evidence>
<keyword evidence="2" id="KW-0732">Signal</keyword>
<evidence type="ECO:0000313" key="4">
    <source>
        <dbReference type="Proteomes" id="UP000198992"/>
    </source>
</evidence>
<dbReference type="AlphaFoldDB" id="A0A1H5I1Z0"/>
<gene>
    <name evidence="3" type="ORF">SAMN05444164_7731</name>
</gene>
<organism evidence="3 4">
    <name type="scientific">Bradyrhizobium erythrophlei</name>
    <dbReference type="NCBI Taxonomy" id="1437360"/>
    <lineage>
        <taxon>Bacteria</taxon>
        <taxon>Pseudomonadati</taxon>
        <taxon>Pseudomonadota</taxon>
        <taxon>Alphaproteobacteria</taxon>
        <taxon>Hyphomicrobiales</taxon>
        <taxon>Nitrobacteraceae</taxon>
        <taxon>Bradyrhizobium</taxon>
    </lineage>
</organism>
<dbReference type="Proteomes" id="UP000198992">
    <property type="component" value="Unassembled WGS sequence"/>
</dbReference>
<protein>
    <submittedName>
        <fullName evidence="3">Uncharacterized protein</fullName>
    </submittedName>
</protein>
<feature type="compositionally biased region" description="Basic and acidic residues" evidence="1">
    <location>
        <begin position="223"/>
        <end position="236"/>
    </location>
</feature>
<feature type="chain" id="PRO_5011604741" evidence="2">
    <location>
        <begin position="22"/>
        <end position="236"/>
    </location>
</feature>
<proteinExistence type="predicted"/>
<evidence type="ECO:0000256" key="1">
    <source>
        <dbReference type="SAM" id="MobiDB-lite"/>
    </source>
</evidence>
<feature type="signal peptide" evidence="2">
    <location>
        <begin position="1"/>
        <end position="21"/>
    </location>
</feature>
<name>A0A1H5I1Z0_9BRAD</name>
<evidence type="ECO:0000313" key="3">
    <source>
        <dbReference type="EMBL" id="SEE34129.1"/>
    </source>
</evidence>
<sequence length="236" mass="26135">MRALLARLVIACAAACLCIDAAEPAAVPYSFSDHPSQDGRCIGDHGAGDIDRSEKACLEQVGQLARRVGPGLQLTFRNGKSRIYLNEEAKCQSSDADGCVKYQLTGYFPEHDLLLIEVDYWEGVSWRLVWADTGDDTSIVASRHYSPDKRWLASVASGEGPFGPPNGMDIVPSKPNSSLKEWHYRTPDDGQWLYEFIGWDGNTRVNLLASSLGAPQRTSPTSIERRKGDWHLREPQ</sequence>